<evidence type="ECO:0000313" key="3">
    <source>
        <dbReference type="EMBL" id="AIC09111.1"/>
    </source>
</evidence>
<feature type="compositionally biased region" description="Basic and acidic residues" evidence="1">
    <location>
        <begin position="484"/>
        <end position="497"/>
    </location>
</feature>
<keyword evidence="2" id="KW-1133">Transmembrane helix</keyword>
<dbReference type="AlphaFoldDB" id="A0A060H6X9"/>
<feature type="transmembrane region" description="Helical" evidence="2">
    <location>
        <begin position="55"/>
        <end position="80"/>
    </location>
</feature>
<protein>
    <recommendedName>
        <fullName evidence="5">Transmembrane repetitive protein</fullName>
    </recommendedName>
</protein>
<keyword evidence="2" id="KW-0472">Membrane</keyword>
<feature type="compositionally biased region" description="Polar residues" evidence="1">
    <location>
        <begin position="309"/>
        <end position="319"/>
    </location>
</feature>
<proteinExistence type="predicted"/>
<gene>
    <name evidence="3" type="ORF">D934_00075</name>
</gene>
<dbReference type="Proteomes" id="UP000027215">
    <property type="component" value="Chromosome"/>
</dbReference>
<evidence type="ECO:0000313" key="4">
    <source>
        <dbReference type="Proteomes" id="UP000027215"/>
    </source>
</evidence>
<evidence type="ECO:0008006" key="5">
    <source>
        <dbReference type="Google" id="ProtNLM"/>
    </source>
</evidence>
<organism evidence="3 4">
    <name type="scientific">Xylella fastidiosa subsp. sandyi Ann-1</name>
    <dbReference type="NCBI Taxonomy" id="155920"/>
    <lineage>
        <taxon>Bacteria</taxon>
        <taxon>Pseudomonadati</taxon>
        <taxon>Pseudomonadota</taxon>
        <taxon>Gammaproteobacteria</taxon>
        <taxon>Lysobacterales</taxon>
        <taxon>Lysobacteraceae</taxon>
        <taxon>Xylella</taxon>
    </lineage>
</organism>
<sequence length="497" mass="54766">MPLQSPRFRQSKLIAFWAAYTSRPRSRDELALGYFRAFRSLWWQHWDPRPRDEWLLHWVAVFSSALINLCFLFLLIWSFAIRWVLPPSSDEGRVSVSLIGHGASASGTDVGTPHDAAVAVATSAAVSRSTPSVIPPVPAPLAGVESPSTQIADGSAASPSSTRQVPSNVEVKQPAQPTVEQPLQVTEVTVPTTDFVIPPLQHLSDMPVRIREHLLPQVRQREVQIVDISSRPLQSQSHEPQLPPSRVPIPSVRERDVVIPDQLQIVMSSPQLVVPTLRPKELREVQVHQRELPAVAVPAQPSVDMPSSAPVTVASTPVQAPSEDRKQGNTAAVQHGNGSDASKRNDDWGLGDHQRQGSDGQGLFDQQGRVRVPKADTSGVISRGAPGSESDTWTRERLAQSGQWLKRPPYDYIPTVFDQYWTPNESLLQQWVSRGIKKIEIPIPGTHIKIHCVVSLLQFGGGCSLTNPNMNDQPAIARPPPDIPFKKELQEQESGIR</sequence>
<accession>A0A060H6X9</accession>
<feature type="region of interest" description="Disordered" evidence="1">
    <location>
        <begin position="137"/>
        <end position="166"/>
    </location>
</feature>
<name>A0A060H6X9_XYLFS</name>
<evidence type="ECO:0000256" key="1">
    <source>
        <dbReference type="SAM" id="MobiDB-lite"/>
    </source>
</evidence>
<dbReference type="PATRIC" id="fig|155920.8.peg.21"/>
<feature type="compositionally biased region" description="Basic and acidic residues" evidence="1">
    <location>
        <begin position="341"/>
        <end position="356"/>
    </location>
</feature>
<evidence type="ECO:0000256" key="2">
    <source>
        <dbReference type="SAM" id="Phobius"/>
    </source>
</evidence>
<dbReference type="EMBL" id="CP006696">
    <property type="protein sequence ID" value="AIC09111.1"/>
    <property type="molecule type" value="Genomic_DNA"/>
</dbReference>
<feature type="compositionally biased region" description="Polar residues" evidence="1">
    <location>
        <begin position="328"/>
        <end position="340"/>
    </location>
</feature>
<dbReference type="HOGENOM" id="CLU_484791_0_0_6"/>
<dbReference type="KEGG" id="xfs:D934_00075"/>
<feature type="compositionally biased region" description="Polar residues" evidence="1">
    <location>
        <begin position="146"/>
        <end position="166"/>
    </location>
</feature>
<feature type="region of interest" description="Disordered" evidence="1">
    <location>
        <begin position="298"/>
        <end position="393"/>
    </location>
</feature>
<keyword evidence="2" id="KW-0812">Transmembrane</keyword>
<feature type="region of interest" description="Disordered" evidence="1">
    <location>
        <begin position="472"/>
        <end position="497"/>
    </location>
</feature>
<reference evidence="3 4" key="1">
    <citation type="submission" date="2013-08" db="EMBL/GenBank/DDBJ databases">
        <authorList>
            <person name="Stouthamer R."/>
            <person name="Nunney L."/>
        </authorList>
    </citation>
    <scope>NUCLEOTIDE SEQUENCE [LARGE SCALE GENOMIC DNA]</scope>
    <source>
        <strain evidence="4">ann-1</strain>
    </source>
</reference>
<dbReference type="RefSeq" id="WP_020852042.1">
    <property type="nucleotide sequence ID" value="NZ_CP006696.1"/>
</dbReference>